<evidence type="ECO:0000256" key="2">
    <source>
        <dbReference type="SAM" id="MobiDB-lite"/>
    </source>
</evidence>
<dbReference type="GO" id="GO:0016757">
    <property type="term" value="F:glycosyltransferase activity"/>
    <property type="evidence" value="ECO:0007669"/>
    <property type="project" value="UniProtKB-KW"/>
</dbReference>
<dbReference type="Gene3D" id="3.40.50.2020">
    <property type="match status" value="1"/>
</dbReference>
<sequence>MEYPQLPESWARGLDSLVFSATVQGPLTALAELGSVAAPSDCVYCRSPDAVMCRTCRGAFRAATVRPFEAQEGAESLPLDPGGEPLPVMAAGIYSREVSAAVLAFKNRQRVSLAGVLGPALAGALRLAVDRFDSSVLLVPIPSTRLARAHRGYAPVDVLLAWIQRRALLPPSTTSARLLRVRPGPPWAGAAQKSKGRRARAGSAVKMVLLPHPRIPDRPVLLVDDVLTTGATLARAHHQLQAAGVRVEGAVVVAATAAPRHHEGSDLDEPGPIGADTPAGGRAADPAFHDFPPLA</sequence>
<gene>
    <name evidence="4" type="ORF">FM101_11700</name>
</gene>
<feature type="domain" description="Phosphoribosyltransferase" evidence="3">
    <location>
        <begin position="190"/>
        <end position="262"/>
    </location>
</feature>
<dbReference type="PANTHER" id="PTHR47505">
    <property type="entry name" value="DNA UTILIZATION PROTEIN YHGH"/>
    <property type="match status" value="1"/>
</dbReference>
<dbReference type="Pfam" id="PF00156">
    <property type="entry name" value="Pribosyltran"/>
    <property type="match status" value="1"/>
</dbReference>
<proteinExistence type="inferred from homology"/>
<dbReference type="InterPro" id="IPR000836">
    <property type="entry name" value="PRTase_dom"/>
</dbReference>
<accession>A0A1R4GMJ5</accession>
<keyword evidence="4" id="KW-0328">Glycosyltransferase</keyword>
<organism evidence="4 5">
    <name type="scientific">Arthrobacter rhombi</name>
    <dbReference type="NCBI Taxonomy" id="71253"/>
    <lineage>
        <taxon>Bacteria</taxon>
        <taxon>Bacillati</taxon>
        <taxon>Actinomycetota</taxon>
        <taxon>Actinomycetes</taxon>
        <taxon>Micrococcales</taxon>
        <taxon>Micrococcaceae</taxon>
        <taxon>Arthrobacter</taxon>
    </lineage>
</organism>
<keyword evidence="5" id="KW-1185">Reference proteome</keyword>
<comment type="similarity">
    <text evidence="1">Belongs to the ComF/GntX family.</text>
</comment>
<reference evidence="4 5" key="1">
    <citation type="submission" date="2017-02" db="EMBL/GenBank/DDBJ databases">
        <authorList>
            <person name="Peterson S.W."/>
        </authorList>
    </citation>
    <scope>NUCLEOTIDE SEQUENCE [LARGE SCALE GENOMIC DNA]</scope>
    <source>
        <strain evidence="4 5">B Ar 00.02</strain>
    </source>
</reference>
<name>A0A1R4GMJ5_9MICC</name>
<evidence type="ECO:0000259" key="3">
    <source>
        <dbReference type="Pfam" id="PF00156"/>
    </source>
</evidence>
<dbReference type="InterPro" id="IPR029057">
    <property type="entry name" value="PRTase-like"/>
</dbReference>
<dbReference type="AlphaFoldDB" id="A0A1R4GMJ5"/>
<evidence type="ECO:0000313" key="4">
    <source>
        <dbReference type="EMBL" id="SJM69315.1"/>
    </source>
</evidence>
<evidence type="ECO:0000256" key="1">
    <source>
        <dbReference type="ARBA" id="ARBA00008007"/>
    </source>
</evidence>
<dbReference type="SUPFAM" id="SSF53271">
    <property type="entry name" value="PRTase-like"/>
    <property type="match status" value="1"/>
</dbReference>
<dbReference type="PANTHER" id="PTHR47505:SF1">
    <property type="entry name" value="DNA UTILIZATION PROTEIN YHGH"/>
    <property type="match status" value="1"/>
</dbReference>
<dbReference type="EMBL" id="FUHW01000038">
    <property type="protein sequence ID" value="SJM69315.1"/>
    <property type="molecule type" value="Genomic_DNA"/>
</dbReference>
<protein>
    <submittedName>
        <fullName evidence="4">Competence protein F homolog, phosphoribosyltransferase domain protein YhgH required for utilization of DNA as sole source of carbon and energy</fullName>
    </submittedName>
</protein>
<evidence type="ECO:0000313" key="5">
    <source>
        <dbReference type="Proteomes" id="UP000195913"/>
    </source>
</evidence>
<feature type="region of interest" description="Disordered" evidence="2">
    <location>
        <begin position="259"/>
        <end position="295"/>
    </location>
</feature>
<dbReference type="InterPro" id="IPR051910">
    <property type="entry name" value="ComF/GntX_DNA_util-trans"/>
</dbReference>
<dbReference type="RefSeq" id="WP_086999745.1">
    <property type="nucleotide sequence ID" value="NZ_FUHW01000038.1"/>
</dbReference>
<dbReference type="Proteomes" id="UP000195913">
    <property type="component" value="Unassembled WGS sequence"/>
</dbReference>
<keyword evidence="4" id="KW-0808">Transferase</keyword>
<dbReference type="CDD" id="cd06223">
    <property type="entry name" value="PRTases_typeI"/>
    <property type="match status" value="1"/>
</dbReference>